<dbReference type="Pfam" id="PF00535">
    <property type="entry name" value="Glycos_transf_2"/>
    <property type="match status" value="1"/>
</dbReference>
<protein>
    <submittedName>
        <fullName evidence="4">Glycosyltransferase family 2 protein</fullName>
    </submittedName>
</protein>
<evidence type="ECO:0000259" key="3">
    <source>
        <dbReference type="Pfam" id="PF00535"/>
    </source>
</evidence>
<dbReference type="AlphaFoldDB" id="A0A6A1JSF0"/>
<dbReference type="RefSeq" id="WP_149928394.1">
    <property type="nucleotide sequence ID" value="NZ_VVYE01000016.1"/>
</dbReference>
<dbReference type="PANTHER" id="PTHR22916:SF51">
    <property type="entry name" value="GLYCOSYLTRANSFERASE EPSH-RELATED"/>
    <property type="match status" value="1"/>
</dbReference>
<sequence length="338" mass="38632">MKLSVIIPIYKVEDYLERCVKSVLNQDYRDLEVILVDDGSPDRCPQICDELAKTDDRIVVVHKQNGGLSSARNAGIEVAKGDYLTFLDSDDQWAKGKLKPLMEQLIEADSTMLFFASLSLSEDGTLLQRNEKDFFTEEFRTLSSIDLYHLLIKFGNLHESACTKIMKRRFLVAQDLKFKQGMLCEDTEWMFRVLRSIDRVSISSIPLFICTENRRGSITNTASTRSVRDMLSIIKGSIKIKQQTPMLSTMEFEMAHCSYLWSICLGIYAMIPAGDKREMRMCLKDVARHLDLSAHPKSKKVSIVYSCCGFRITTIILGLYLKLLRKNIINRKKVQVNG</sequence>
<gene>
    <name evidence="4" type="ORF">F2Y35_19620</name>
</gene>
<feature type="domain" description="Glycosyltransferase 2-like" evidence="3">
    <location>
        <begin position="4"/>
        <end position="144"/>
    </location>
</feature>
<dbReference type="CDD" id="cd00761">
    <property type="entry name" value="Glyco_tranf_GTA_type"/>
    <property type="match status" value="1"/>
</dbReference>
<comment type="caution">
    <text evidence="4">The sequence shown here is derived from an EMBL/GenBank/DDBJ whole genome shotgun (WGS) entry which is preliminary data.</text>
</comment>
<keyword evidence="2 4" id="KW-0808">Transferase</keyword>
<proteinExistence type="predicted"/>
<dbReference type="Gene3D" id="3.90.550.10">
    <property type="entry name" value="Spore Coat Polysaccharide Biosynthesis Protein SpsA, Chain A"/>
    <property type="match status" value="1"/>
</dbReference>
<evidence type="ECO:0000256" key="2">
    <source>
        <dbReference type="ARBA" id="ARBA00022679"/>
    </source>
</evidence>
<evidence type="ECO:0000313" key="5">
    <source>
        <dbReference type="Proteomes" id="UP000491168"/>
    </source>
</evidence>
<dbReference type="GO" id="GO:0016758">
    <property type="term" value="F:hexosyltransferase activity"/>
    <property type="evidence" value="ECO:0007669"/>
    <property type="project" value="UniProtKB-ARBA"/>
</dbReference>
<keyword evidence="1" id="KW-0328">Glycosyltransferase</keyword>
<evidence type="ECO:0000313" key="4">
    <source>
        <dbReference type="EMBL" id="KAA5487356.1"/>
    </source>
</evidence>
<dbReference type="PANTHER" id="PTHR22916">
    <property type="entry name" value="GLYCOSYLTRANSFERASE"/>
    <property type="match status" value="1"/>
</dbReference>
<dbReference type="EMBL" id="VVYF01000023">
    <property type="protein sequence ID" value="KAA5487356.1"/>
    <property type="molecule type" value="Genomic_DNA"/>
</dbReference>
<dbReference type="InterPro" id="IPR001173">
    <property type="entry name" value="Glyco_trans_2-like"/>
</dbReference>
<dbReference type="Proteomes" id="UP000491168">
    <property type="component" value="Unassembled WGS sequence"/>
</dbReference>
<evidence type="ECO:0000256" key="1">
    <source>
        <dbReference type="ARBA" id="ARBA00022676"/>
    </source>
</evidence>
<dbReference type="InterPro" id="IPR029044">
    <property type="entry name" value="Nucleotide-diphossugar_trans"/>
</dbReference>
<name>A0A6A1JSF0_9BACE</name>
<dbReference type="SUPFAM" id="SSF53448">
    <property type="entry name" value="Nucleotide-diphospho-sugar transferases"/>
    <property type="match status" value="1"/>
</dbReference>
<organism evidence="4 5">
    <name type="scientific">Bacteroides caccae</name>
    <dbReference type="NCBI Taxonomy" id="47678"/>
    <lineage>
        <taxon>Bacteria</taxon>
        <taxon>Pseudomonadati</taxon>
        <taxon>Bacteroidota</taxon>
        <taxon>Bacteroidia</taxon>
        <taxon>Bacteroidales</taxon>
        <taxon>Bacteroidaceae</taxon>
        <taxon>Bacteroides</taxon>
    </lineage>
</organism>
<reference evidence="4 5" key="1">
    <citation type="journal article" date="2019" name="Nat. Med.">
        <title>A library of human gut bacterial isolates paired with longitudinal multiomics data enables mechanistic microbiome research.</title>
        <authorList>
            <person name="Poyet M."/>
            <person name="Groussin M."/>
            <person name="Gibbons S.M."/>
            <person name="Avila-Pacheco J."/>
            <person name="Jiang X."/>
            <person name="Kearney S.M."/>
            <person name="Perrotta A.R."/>
            <person name="Berdy B."/>
            <person name="Zhao S."/>
            <person name="Lieberman T.D."/>
            <person name="Swanson P.K."/>
            <person name="Smith M."/>
            <person name="Roesemann S."/>
            <person name="Alexander J.E."/>
            <person name="Rich S.A."/>
            <person name="Livny J."/>
            <person name="Vlamakis H."/>
            <person name="Clish C."/>
            <person name="Bullock K."/>
            <person name="Deik A."/>
            <person name="Scott J."/>
            <person name="Pierce K.A."/>
            <person name="Xavier R.J."/>
            <person name="Alm E.J."/>
        </authorList>
    </citation>
    <scope>NUCLEOTIDE SEQUENCE [LARGE SCALE GENOMIC DNA]</scope>
    <source>
        <strain evidence="4 5">BIOML-A21</strain>
    </source>
</reference>
<accession>A0A6A1JSF0</accession>